<dbReference type="Gene3D" id="3.30.590.10">
    <property type="entry name" value="Glutamine synthetase/guanido kinase, catalytic domain"/>
    <property type="match status" value="1"/>
</dbReference>
<dbReference type="InterPro" id="IPR014746">
    <property type="entry name" value="Gln_synth/guanido_kin_cat_dom"/>
</dbReference>
<dbReference type="GO" id="GO:0016020">
    <property type="term" value="C:membrane"/>
    <property type="evidence" value="ECO:0007669"/>
    <property type="project" value="TreeGrafter"/>
</dbReference>
<dbReference type="AlphaFoldDB" id="A0AAX0Q7D0"/>
<dbReference type="EMBL" id="LMVO01000023">
    <property type="protein sequence ID" value="PAV09159.1"/>
    <property type="molecule type" value="Genomic_DNA"/>
</dbReference>
<name>A0AAX0Q7D0_9EURY</name>
<sequence length="500" mass="55810">MNDAEVLMNPNDLVQYLKKSPEYFTKDDILRFCEENDVKMVNFRYVACDGKLKTLNFAISSKEYLDTILSDGERVDGSNLFSFIDAASSDLYVVPRYSTAFMDPFSEVPTLNILCSYYDSTGRPLNSSPEYILRQAETAFKKHTGMEFKCLGELEYYVICEEEALYPGRDQKGYHESGPFCKFEAMRTEAMLMLSRAGGQIKYGHSEVGSFTKDGYYYEQHEIEFLPTSPVFAVEQIIIAKWILRMLGAQYGVEVSFAPKITVGKAGSGLHFHMLAEKNGKNVMIKDGVLSDTAKRMIVGILDVGDAVTAFGNTIPTSYLRLVPHQEAPTYICWGDRNRSVVVRVPLGWTGSTDMAAEANFGLKRKADKLSKQTFEYRVADGSADIYETVACLICGAIHGLGMNGALTKADELYASGNIFNEEYKSFLKTLRQLPTCCSESADILIAKRKIFERDEIFPAGVLEAQAAKLKAFNDQGLSDRILGDAKAFSELVEKFIHVA</sequence>
<dbReference type="InterPro" id="IPR036651">
    <property type="entry name" value="Gln_synt_N_sf"/>
</dbReference>
<dbReference type="SUPFAM" id="SSF55931">
    <property type="entry name" value="Glutamine synthetase/guanido kinase"/>
    <property type="match status" value="1"/>
</dbReference>
<dbReference type="GO" id="GO:0005737">
    <property type="term" value="C:cytoplasm"/>
    <property type="evidence" value="ECO:0007669"/>
    <property type="project" value="TreeGrafter"/>
</dbReference>
<evidence type="ECO:0000259" key="4">
    <source>
        <dbReference type="PROSITE" id="PS51987"/>
    </source>
</evidence>
<dbReference type="Pfam" id="PF03951">
    <property type="entry name" value="Gln-synt_N"/>
    <property type="match status" value="1"/>
</dbReference>
<evidence type="ECO:0000256" key="1">
    <source>
        <dbReference type="ARBA" id="ARBA00009897"/>
    </source>
</evidence>
<dbReference type="PROSITE" id="PS51987">
    <property type="entry name" value="GS_CATALYTIC"/>
    <property type="match status" value="1"/>
</dbReference>
<dbReference type="Pfam" id="PF00120">
    <property type="entry name" value="Gln-synt_C"/>
    <property type="match status" value="1"/>
</dbReference>
<dbReference type="Gene3D" id="3.10.20.70">
    <property type="entry name" value="Glutamine synthetase, N-terminal domain"/>
    <property type="match status" value="1"/>
</dbReference>
<comment type="similarity">
    <text evidence="1 2 3">Belongs to the glutamine synthetase family.</text>
</comment>
<protein>
    <submittedName>
        <fullName evidence="5">Glutamine synthetase</fullName>
    </submittedName>
</protein>
<evidence type="ECO:0000313" key="5">
    <source>
        <dbReference type="EMBL" id="PAV09159.1"/>
    </source>
</evidence>
<feature type="domain" description="GS catalytic" evidence="4">
    <location>
        <begin position="129"/>
        <end position="500"/>
    </location>
</feature>
<keyword evidence="6" id="KW-1185">Reference proteome</keyword>
<dbReference type="GO" id="GO:0006542">
    <property type="term" value="P:glutamine biosynthetic process"/>
    <property type="evidence" value="ECO:0007669"/>
    <property type="project" value="InterPro"/>
</dbReference>
<evidence type="ECO:0000313" key="6">
    <source>
        <dbReference type="Proteomes" id="UP000243820"/>
    </source>
</evidence>
<proteinExistence type="inferred from homology"/>
<dbReference type="GO" id="GO:0019740">
    <property type="term" value="P:nitrogen utilization"/>
    <property type="evidence" value="ECO:0007669"/>
    <property type="project" value="TreeGrafter"/>
</dbReference>
<dbReference type="InterPro" id="IPR008147">
    <property type="entry name" value="Gln_synt_N"/>
</dbReference>
<dbReference type="SMART" id="SM01230">
    <property type="entry name" value="Gln-synt_C"/>
    <property type="match status" value="1"/>
</dbReference>
<organism evidence="5 6">
    <name type="scientific">Methanocorpusculum parvum</name>
    <dbReference type="NCBI Taxonomy" id="2193"/>
    <lineage>
        <taxon>Archaea</taxon>
        <taxon>Methanobacteriati</taxon>
        <taxon>Methanobacteriota</taxon>
        <taxon>Stenosarchaea group</taxon>
        <taxon>Methanomicrobia</taxon>
        <taxon>Methanomicrobiales</taxon>
        <taxon>Methanocorpusculaceae</taxon>
        <taxon>Methanocorpusculum</taxon>
    </lineage>
</organism>
<evidence type="ECO:0000256" key="3">
    <source>
        <dbReference type="RuleBase" id="RU000384"/>
    </source>
</evidence>
<dbReference type="RefSeq" id="WP_042697354.1">
    <property type="nucleotide sequence ID" value="NZ_LMVO01000023.1"/>
</dbReference>
<gene>
    <name evidence="5" type="ORF">ASJ83_01990</name>
</gene>
<dbReference type="GO" id="GO:0004356">
    <property type="term" value="F:glutamine synthetase activity"/>
    <property type="evidence" value="ECO:0007669"/>
    <property type="project" value="InterPro"/>
</dbReference>
<accession>A0AAX0Q7D0</accession>
<dbReference type="SUPFAM" id="SSF54368">
    <property type="entry name" value="Glutamine synthetase, N-terminal domain"/>
    <property type="match status" value="1"/>
</dbReference>
<evidence type="ECO:0000256" key="2">
    <source>
        <dbReference type="PROSITE-ProRule" id="PRU01331"/>
    </source>
</evidence>
<dbReference type="PANTHER" id="PTHR43407:SF1">
    <property type="entry name" value="LENGSIN"/>
    <property type="match status" value="1"/>
</dbReference>
<dbReference type="Proteomes" id="UP000243820">
    <property type="component" value="Unassembled WGS sequence"/>
</dbReference>
<dbReference type="InterPro" id="IPR008146">
    <property type="entry name" value="Gln_synth_cat_dom"/>
</dbReference>
<comment type="caution">
    <text evidence="5">The sequence shown here is derived from an EMBL/GenBank/DDBJ whole genome shotgun (WGS) entry which is preliminary data.</text>
</comment>
<dbReference type="PANTHER" id="PTHR43407">
    <property type="entry name" value="GLUTAMINE SYNTHETASE"/>
    <property type="match status" value="1"/>
</dbReference>
<reference evidence="5 6" key="1">
    <citation type="journal article" date="2017" name="BMC Genomics">
        <title>Genomic analysis of methanogenic archaea reveals a shift towards energy conservation.</title>
        <authorList>
            <person name="Gilmore S.P."/>
            <person name="Henske J.K."/>
            <person name="Sexton J.A."/>
            <person name="Solomon K.V."/>
            <person name="Seppala S."/>
            <person name="Yoo J.I."/>
            <person name="Huyett L.M."/>
            <person name="Pressman A."/>
            <person name="Cogan J.Z."/>
            <person name="Kivenson V."/>
            <person name="Peng X."/>
            <person name="Tan Y."/>
            <person name="Valentine D.L."/>
            <person name="O'Malley M.A."/>
        </authorList>
    </citation>
    <scope>NUCLEOTIDE SEQUENCE [LARGE SCALE GENOMIC DNA]</scope>
    <source>
        <strain evidence="5 6">XII</strain>
    </source>
</reference>